<comment type="caution">
    <text evidence="10">The sequence shown here is derived from an EMBL/GenBank/DDBJ whole genome shotgun (WGS) entry which is preliminary data.</text>
</comment>
<evidence type="ECO:0000313" key="10">
    <source>
        <dbReference type="EMBL" id="KUG53540.1"/>
    </source>
</evidence>
<keyword evidence="6 7" id="KW-0067">ATP-binding</keyword>
<dbReference type="STRING" id="767452.AVL62_01765"/>
<dbReference type="InterPro" id="IPR011009">
    <property type="entry name" value="Kinase-like_dom_sf"/>
</dbReference>
<dbReference type="Pfam" id="PF00069">
    <property type="entry name" value="Pkinase"/>
    <property type="match status" value="1"/>
</dbReference>
<gene>
    <name evidence="10" type="ORF">AVL62_01765</name>
</gene>
<reference evidence="10 11" key="1">
    <citation type="submission" date="2015-12" db="EMBL/GenBank/DDBJ databases">
        <title>Serinicoccus chungangenesis strain CD08_5 genome sequencing and assembly.</title>
        <authorList>
            <person name="Chander A.M."/>
            <person name="Kaur G."/>
            <person name="Nair G.R."/>
            <person name="Dhawan D.K."/>
            <person name="Kochhar R.K."/>
            <person name="Mayilraj S."/>
            <person name="Bhadada S.K."/>
        </authorList>
    </citation>
    <scope>NUCLEOTIDE SEQUENCE [LARGE SCALE GENOMIC DNA]</scope>
    <source>
        <strain evidence="10 11">CD08_5</strain>
    </source>
</reference>
<keyword evidence="4 7" id="KW-0547">Nucleotide-binding</keyword>
<keyword evidence="3" id="KW-0808">Transferase</keyword>
<dbReference type="InterPro" id="IPR000719">
    <property type="entry name" value="Prot_kinase_dom"/>
</dbReference>
<dbReference type="SUPFAM" id="SSF56112">
    <property type="entry name" value="Protein kinase-like (PK-like)"/>
    <property type="match status" value="1"/>
</dbReference>
<dbReference type="InterPro" id="IPR008266">
    <property type="entry name" value="Tyr_kinase_AS"/>
</dbReference>
<dbReference type="PANTHER" id="PTHR43289:SF6">
    <property type="entry name" value="SERINE_THREONINE-PROTEIN KINASE NEKL-3"/>
    <property type="match status" value="1"/>
</dbReference>
<evidence type="ECO:0000313" key="11">
    <source>
        <dbReference type="Proteomes" id="UP000054837"/>
    </source>
</evidence>
<dbReference type="PANTHER" id="PTHR43289">
    <property type="entry name" value="MITOGEN-ACTIVATED PROTEIN KINASE KINASE KINASE 20-RELATED"/>
    <property type="match status" value="1"/>
</dbReference>
<evidence type="ECO:0000256" key="2">
    <source>
        <dbReference type="ARBA" id="ARBA00022527"/>
    </source>
</evidence>
<dbReference type="PROSITE" id="PS00107">
    <property type="entry name" value="PROTEIN_KINASE_ATP"/>
    <property type="match status" value="1"/>
</dbReference>
<keyword evidence="2" id="KW-0723">Serine/threonine-protein kinase</keyword>
<keyword evidence="11" id="KW-1185">Reference proteome</keyword>
<evidence type="ECO:0000259" key="9">
    <source>
        <dbReference type="PROSITE" id="PS50011"/>
    </source>
</evidence>
<keyword evidence="5" id="KW-0418">Kinase</keyword>
<feature type="compositionally biased region" description="Low complexity" evidence="8">
    <location>
        <begin position="390"/>
        <end position="428"/>
    </location>
</feature>
<dbReference type="InterPro" id="IPR017441">
    <property type="entry name" value="Protein_kinase_ATP_BS"/>
</dbReference>
<feature type="region of interest" description="Disordered" evidence="8">
    <location>
        <begin position="386"/>
        <end position="428"/>
    </location>
</feature>
<sequence length="560" mass="57590">MTPPTVPGYDLLDPLGVGGSGQVWRARRRADGLPVAVKLVRAGAGDGAALTGVLAEAGLLAGLRHQHVLHLYDVLPLGDPGDPTVAVVTQLAAGGSLAQVLRRRRLLSPGELVTVLHPISGALGDLHRAGVVHGDVSPGNLLFRSDGMPLLGDLGAARVAGEQGLRGWGTAAQEGMVAPEVLEGFVATAESDVYQVGAVAWLCLVGERPGPGFDRPALGDLAPALPPALVELVQACMAPQPEDRPAADDLPTALLAVADPEPVEVAPGADAATGLTERLRQVALADAEDRAGRPGTVRRWWRRPLGRAPVRTPARPRPEGGVGRSAGRSRGGGAHRVPDGTGPASATRVGMVLGLGLVLAVVGATLWAVLQAGPAPSGVAGAVPTPPAPVARTAGPPSSGPGSATPSPAEVVTGTDPAPATGATGDDGAVRDVVQGLLDHRSAAWEEGDLERLRRVTAPGSVADEHERALLGEAAEQGLRYPSVDFEVTQAVVEERDTGRLVVDATVRSPDLEVWRGAERVHAAAGGVERVRMVLTVHDRAWLVERWEPLRPSAPRPPTG</sequence>
<evidence type="ECO:0000256" key="7">
    <source>
        <dbReference type="PROSITE-ProRule" id="PRU10141"/>
    </source>
</evidence>
<evidence type="ECO:0000256" key="6">
    <source>
        <dbReference type="ARBA" id="ARBA00022840"/>
    </source>
</evidence>
<feature type="region of interest" description="Disordered" evidence="8">
    <location>
        <begin position="308"/>
        <end position="344"/>
    </location>
</feature>
<dbReference type="PROSITE" id="PS00109">
    <property type="entry name" value="PROTEIN_KINASE_TYR"/>
    <property type="match status" value="1"/>
</dbReference>
<accession>A0A0W8I5P1</accession>
<feature type="binding site" evidence="7">
    <location>
        <position position="38"/>
    </location>
    <ligand>
        <name>ATP</name>
        <dbReference type="ChEBI" id="CHEBI:30616"/>
    </ligand>
</feature>
<evidence type="ECO:0000256" key="1">
    <source>
        <dbReference type="ARBA" id="ARBA00012513"/>
    </source>
</evidence>
<dbReference type="CDD" id="cd14014">
    <property type="entry name" value="STKc_PknB_like"/>
    <property type="match status" value="1"/>
</dbReference>
<proteinExistence type="predicted"/>
<evidence type="ECO:0000256" key="4">
    <source>
        <dbReference type="ARBA" id="ARBA00022741"/>
    </source>
</evidence>
<dbReference type="GO" id="GO:0005524">
    <property type="term" value="F:ATP binding"/>
    <property type="evidence" value="ECO:0007669"/>
    <property type="project" value="UniProtKB-UniRule"/>
</dbReference>
<dbReference type="EC" id="2.7.11.1" evidence="1"/>
<feature type="domain" description="Protein kinase" evidence="9">
    <location>
        <begin position="9"/>
        <end position="255"/>
    </location>
</feature>
<dbReference type="PROSITE" id="PS50011">
    <property type="entry name" value="PROTEIN_KINASE_DOM"/>
    <property type="match status" value="1"/>
</dbReference>
<evidence type="ECO:0000256" key="3">
    <source>
        <dbReference type="ARBA" id="ARBA00022679"/>
    </source>
</evidence>
<dbReference type="Gene3D" id="3.30.200.20">
    <property type="entry name" value="Phosphorylase Kinase, domain 1"/>
    <property type="match status" value="1"/>
</dbReference>
<feature type="compositionally biased region" description="Gly residues" evidence="8">
    <location>
        <begin position="320"/>
        <end position="334"/>
    </location>
</feature>
<protein>
    <recommendedName>
        <fullName evidence="1">non-specific serine/threonine protein kinase</fullName>
        <ecNumber evidence="1">2.7.11.1</ecNumber>
    </recommendedName>
</protein>
<evidence type="ECO:0000256" key="8">
    <source>
        <dbReference type="SAM" id="MobiDB-lite"/>
    </source>
</evidence>
<evidence type="ECO:0000256" key="5">
    <source>
        <dbReference type="ARBA" id="ARBA00022777"/>
    </source>
</evidence>
<dbReference type="RefSeq" id="WP_058891549.1">
    <property type="nucleotide sequence ID" value="NZ_LQBL01000028.1"/>
</dbReference>
<dbReference type="Proteomes" id="UP000054837">
    <property type="component" value="Unassembled WGS sequence"/>
</dbReference>
<dbReference type="OrthoDB" id="3778994at2"/>
<dbReference type="GO" id="GO:0004674">
    <property type="term" value="F:protein serine/threonine kinase activity"/>
    <property type="evidence" value="ECO:0007669"/>
    <property type="project" value="UniProtKB-KW"/>
</dbReference>
<name>A0A0W8I5P1_9MICO</name>
<dbReference type="EMBL" id="LQBL01000028">
    <property type="protein sequence ID" value="KUG53540.1"/>
    <property type="molecule type" value="Genomic_DNA"/>
</dbReference>
<dbReference type="Gene3D" id="1.10.510.10">
    <property type="entry name" value="Transferase(Phosphotransferase) domain 1"/>
    <property type="match status" value="1"/>
</dbReference>
<organism evidence="10 11">
    <name type="scientific">Serinicoccus chungangensis</name>
    <dbReference type="NCBI Taxonomy" id="767452"/>
    <lineage>
        <taxon>Bacteria</taxon>
        <taxon>Bacillati</taxon>
        <taxon>Actinomycetota</taxon>
        <taxon>Actinomycetes</taxon>
        <taxon>Micrococcales</taxon>
        <taxon>Ornithinimicrobiaceae</taxon>
        <taxon>Serinicoccus</taxon>
    </lineage>
</organism>
<dbReference type="AlphaFoldDB" id="A0A0W8I5P1"/>